<name>A0ABX5EJQ0_9MICO</name>
<dbReference type="Proteomes" id="UP000239895">
    <property type="component" value="Unassembled WGS sequence"/>
</dbReference>
<reference evidence="1 2" key="1">
    <citation type="submission" date="2018-03" db="EMBL/GenBank/DDBJ databases">
        <title>Comparative analysis of microorganisms from saline springs in Andes Mountain Range, Colombia.</title>
        <authorList>
            <person name="Rubin E."/>
        </authorList>
    </citation>
    <scope>NUCLEOTIDE SEQUENCE [LARGE SCALE GENOMIC DNA]</scope>
    <source>
        <strain evidence="1 2">CG 23</strain>
    </source>
</reference>
<protein>
    <submittedName>
        <fullName evidence="1">Uncharacterized protein</fullName>
    </submittedName>
</protein>
<keyword evidence="2" id="KW-1185">Reference proteome</keyword>
<proteinExistence type="predicted"/>
<organism evidence="1 2">
    <name type="scientific">Isoptericola halotolerans</name>
    <dbReference type="NCBI Taxonomy" id="300560"/>
    <lineage>
        <taxon>Bacteria</taxon>
        <taxon>Bacillati</taxon>
        <taxon>Actinomycetota</taxon>
        <taxon>Actinomycetes</taxon>
        <taxon>Micrococcales</taxon>
        <taxon>Promicromonosporaceae</taxon>
        <taxon>Isoptericola</taxon>
    </lineage>
</organism>
<sequence>MGDEQRFRGQILGCGTTSGTRVVVGHWWESPFGAFADAMVEDAAGHRVLVAPPHVADFVATTYRFDEVVEASVSVRADTGRGTGGHLEAAAGPLRLRAAVGRRTALGRVLRLVPGRLAAAPTFALLTDPVARLLLHGVRTRGSAGNGRSETYGATDVWSLTAVRASWEGRDLGALADVDPPVRFGFGSTPRRPSLTQVVTTVRG</sequence>
<evidence type="ECO:0000313" key="1">
    <source>
        <dbReference type="EMBL" id="PRZ08265.1"/>
    </source>
</evidence>
<comment type="caution">
    <text evidence="1">The sequence shown here is derived from an EMBL/GenBank/DDBJ whole genome shotgun (WGS) entry which is preliminary data.</text>
</comment>
<gene>
    <name evidence="1" type="ORF">BCL65_103193</name>
</gene>
<evidence type="ECO:0000313" key="2">
    <source>
        <dbReference type="Proteomes" id="UP000239895"/>
    </source>
</evidence>
<accession>A0ABX5EJQ0</accession>
<dbReference type="RefSeq" id="WP_106266258.1">
    <property type="nucleotide sequence ID" value="NZ_PVTX01000003.1"/>
</dbReference>
<dbReference type="EMBL" id="PVTX01000003">
    <property type="protein sequence ID" value="PRZ08265.1"/>
    <property type="molecule type" value="Genomic_DNA"/>
</dbReference>